<dbReference type="InterPro" id="IPR051267">
    <property type="entry name" value="STEAP_metalloreductase"/>
</dbReference>
<dbReference type="PANTHER" id="PTHR14239">
    <property type="entry name" value="DUDULIN-RELATED"/>
    <property type="match status" value="1"/>
</dbReference>
<evidence type="ECO:0000313" key="4">
    <source>
        <dbReference type="Proteomes" id="UP000809587"/>
    </source>
</evidence>
<dbReference type="Pfam" id="PF03807">
    <property type="entry name" value="F420_oxidored"/>
    <property type="match status" value="1"/>
</dbReference>
<sequence>MKIGILGTGTMARTLGGRWAAAGHDVLVGGRSAAKAQQLATALGARSGSLADAAQAADVTLLAVAYTAVPEVLDAAGGRGALTGKVVVDCTNPVELTGFSVTSGATSLAEQIQQRTGARVVKAFNLCEAKVWQLDPPSFDGRPLVVPFCGDDEQARATVGALIEDLGCAPLAVGDVTYARHLEAMAALVISLLFRGHDPYTVFNLVTAADEARRKVAGAPVQP</sequence>
<protein>
    <submittedName>
        <fullName evidence="3">NAD(P)-binding domain-containing protein</fullName>
    </submittedName>
</protein>
<dbReference type="InterPro" id="IPR028939">
    <property type="entry name" value="P5C_Rdtase_cat_N"/>
</dbReference>
<dbReference type="InterPro" id="IPR036291">
    <property type="entry name" value="NAD(P)-bd_dom_sf"/>
</dbReference>
<dbReference type="Proteomes" id="UP000809587">
    <property type="component" value="Unassembled WGS sequence"/>
</dbReference>
<accession>A0ABS2J6C6</accession>
<reference evidence="3 4" key="1">
    <citation type="submission" date="2021-02" db="EMBL/GenBank/DDBJ databases">
        <authorList>
            <person name="Lee D.-H."/>
        </authorList>
    </citation>
    <scope>NUCLEOTIDE SEQUENCE [LARGE SCALE GENOMIC DNA]</scope>
    <source>
        <strain evidence="3 4">MMS20-R2-29</strain>
    </source>
</reference>
<keyword evidence="1" id="KW-0560">Oxidoreductase</keyword>
<evidence type="ECO:0000259" key="2">
    <source>
        <dbReference type="Pfam" id="PF03807"/>
    </source>
</evidence>
<evidence type="ECO:0000256" key="1">
    <source>
        <dbReference type="ARBA" id="ARBA00023002"/>
    </source>
</evidence>
<organism evidence="3 4">
    <name type="scientific">Micromonospora humidisoli</name>
    <dbReference type="NCBI Taxonomy" id="2807622"/>
    <lineage>
        <taxon>Bacteria</taxon>
        <taxon>Bacillati</taxon>
        <taxon>Actinomycetota</taxon>
        <taxon>Actinomycetes</taxon>
        <taxon>Micromonosporales</taxon>
        <taxon>Micromonosporaceae</taxon>
        <taxon>Micromonospora</taxon>
    </lineage>
</organism>
<comment type="caution">
    <text evidence="3">The sequence shown here is derived from an EMBL/GenBank/DDBJ whole genome shotgun (WGS) entry which is preliminary data.</text>
</comment>
<dbReference type="SUPFAM" id="SSF51735">
    <property type="entry name" value="NAD(P)-binding Rossmann-fold domains"/>
    <property type="match status" value="1"/>
</dbReference>
<dbReference type="PANTHER" id="PTHR14239:SF10">
    <property type="entry name" value="REDUCTASE"/>
    <property type="match status" value="1"/>
</dbReference>
<name>A0ABS2J6C6_9ACTN</name>
<feature type="domain" description="Pyrroline-5-carboxylate reductase catalytic N-terminal" evidence="2">
    <location>
        <begin position="2"/>
        <end position="93"/>
    </location>
</feature>
<keyword evidence="4" id="KW-1185">Reference proteome</keyword>
<gene>
    <name evidence="3" type="ORF">JQN84_02075</name>
</gene>
<proteinExistence type="predicted"/>
<dbReference type="Gene3D" id="3.40.50.720">
    <property type="entry name" value="NAD(P)-binding Rossmann-like Domain"/>
    <property type="match status" value="1"/>
</dbReference>
<evidence type="ECO:0000313" key="3">
    <source>
        <dbReference type="EMBL" id="MBM7081334.1"/>
    </source>
</evidence>
<dbReference type="EMBL" id="JAFEUO010000001">
    <property type="protein sequence ID" value="MBM7081334.1"/>
    <property type="molecule type" value="Genomic_DNA"/>
</dbReference>